<feature type="transmembrane region" description="Helical" evidence="9">
    <location>
        <begin position="491"/>
        <end position="507"/>
    </location>
</feature>
<protein>
    <recommendedName>
        <fullName evidence="9">Apolipoprotein N-acyltransferase</fullName>
        <shortName evidence="9">ALP N-acyltransferase</shortName>
        <ecNumber evidence="9">2.3.1.269</ecNumber>
    </recommendedName>
</protein>
<evidence type="ECO:0000256" key="7">
    <source>
        <dbReference type="ARBA" id="ARBA00023136"/>
    </source>
</evidence>
<comment type="similarity">
    <text evidence="2 9">Belongs to the CN hydrolase family. Apolipoprotein N-acyltransferase subfamily.</text>
</comment>
<dbReference type="InParanoid" id="Q2LTK8"/>
<dbReference type="InterPro" id="IPR036526">
    <property type="entry name" value="C-N_Hydrolase_sf"/>
</dbReference>
<dbReference type="GO" id="GO:0042158">
    <property type="term" value="P:lipoprotein biosynthetic process"/>
    <property type="evidence" value="ECO:0007669"/>
    <property type="project" value="UniProtKB-UniRule"/>
</dbReference>
<feature type="transmembrane region" description="Helical" evidence="9">
    <location>
        <begin position="12"/>
        <end position="45"/>
    </location>
</feature>
<feature type="transmembrane region" description="Helical" evidence="9">
    <location>
        <begin position="87"/>
        <end position="112"/>
    </location>
</feature>
<dbReference type="HOGENOM" id="CLU_019563_1_2_7"/>
<feature type="transmembrane region" description="Helical" evidence="9">
    <location>
        <begin position="194"/>
        <end position="214"/>
    </location>
</feature>
<keyword evidence="9" id="KW-0997">Cell inner membrane</keyword>
<comment type="pathway">
    <text evidence="9">Protein modification; lipoprotein biosynthesis (N-acyl transfer).</text>
</comment>
<evidence type="ECO:0000256" key="2">
    <source>
        <dbReference type="ARBA" id="ARBA00010065"/>
    </source>
</evidence>
<comment type="catalytic activity">
    <reaction evidence="9">
        <text>N-terminal S-1,2-diacyl-sn-glyceryl-L-cysteinyl-[lipoprotein] + a glycerophospholipid = N-acyl-S-1,2-diacyl-sn-glyceryl-L-cysteinyl-[lipoprotein] + a 2-acyl-sn-glycero-3-phospholipid + H(+)</text>
        <dbReference type="Rhea" id="RHEA:48228"/>
        <dbReference type="Rhea" id="RHEA-COMP:14681"/>
        <dbReference type="Rhea" id="RHEA-COMP:14684"/>
        <dbReference type="ChEBI" id="CHEBI:15378"/>
        <dbReference type="ChEBI" id="CHEBI:136912"/>
        <dbReference type="ChEBI" id="CHEBI:140656"/>
        <dbReference type="ChEBI" id="CHEBI:140657"/>
        <dbReference type="ChEBI" id="CHEBI:140660"/>
        <dbReference type="EC" id="2.3.1.269"/>
    </reaction>
</comment>
<dbReference type="PANTHER" id="PTHR38686">
    <property type="entry name" value="APOLIPOPROTEIN N-ACYLTRANSFERASE"/>
    <property type="match status" value="1"/>
</dbReference>
<keyword evidence="12" id="KW-1185">Reference proteome</keyword>
<dbReference type="Proteomes" id="UP000001933">
    <property type="component" value="Chromosome"/>
</dbReference>
<evidence type="ECO:0000256" key="4">
    <source>
        <dbReference type="ARBA" id="ARBA00022679"/>
    </source>
</evidence>
<dbReference type="NCBIfam" id="TIGR00546">
    <property type="entry name" value="lnt"/>
    <property type="match status" value="1"/>
</dbReference>
<dbReference type="Pfam" id="PF00795">
    <property type="entry name" value="CN_hydrolase"/>
    <property type="match status" value="1"/>
</dbReference>
<dbReference type="FunCoup" id="Q2LTK8">
    <property type="interactions" value="281"/>
</dbReference>
<dbReference type="Gene3D" id="3.60.110.10">
    <property type="entry name" value="Carbon-nitrogen hydrolase"/>
    <property type="match status" value="1"/>
</dbReference>
<dbReference type="GO" id="GO:0016410">
    <property type="term" value="F:N-acyltransferase activity"/>
    <property type="evidence" value="ECO:0007669"/>
    <property type="project" value="UniProtKB-UniRule"/>
</dbReference>
<keyword evidence="6 9" id="KW-1133">Transmembrane helix</keyword>
<dbReference type="PROSITE" id="PS50263">
    <property type="entry name" value="CN_HYDROLASE"/>
    <property type="match status" value="1"/>
</dbReference>
<evidence type="ECO:0000313" key="12">
    <source>
        <dbReference type="Proteomes" id="UP000001933"/>
    </source>
</evidence>
<proteinExistence type="inferred from homology"/>
<keyword evidence="8 9" id="KW-0012">Acyltransferase</keyword>
<dbReference type="STRING" id="56780.SYN_02789"/>
<dbReference type="RefSeq" id="WP_011417440.1">
    <property type="nucleotide sequence ID" value="NC_007759.1"/>
</dbReference>
<dbReference type="KEGG" id="sat:SYN_02789"/>
<name>Q2LTK8_SYNAS</name>
<evidence type="ECO:0000256" key="5">
    <source>
        <dbReference type="ARBA" id="ARBA00022692"/>
    </source>
</evidence>
<accession>Q2LTK8</accession>
<dbReference type="EC" id="2.3.1.269" evidence="9"/>
<dbReference type="InterPro" id="IPR045378">
    <property type="entry name" value="LNT_N"/>
</dbReference>
<keyword evidence="7 9" id="KW-0472">Membrane</keyword>
<evidence type="ECO:0000256" key="3">
    <source>
        <dbReference type="ARBA" id="ARBA00022475"/>
    </source>
</evidence>
<dbReference type="InterPro" id="IPR003010">
    <property type="entry name" value="C-N_Hydrolase"/>
</dbReference>
<keyword evidence="5 9" id="KW-0812">Transmembrane</keyword>
<feature type="transmembrane region" description="Helical" evidence="9">
    <location>
        <begin position="159"/>
        <end position="182"/>
    </location>
</feature>
<keyword evidence="4 9" id="KW-0808">Transferase</keyword>
<evidence type="ECO:0000256" key="1">
    <source>
        <dbReference type="ARBA" id="ARBA00004651"/>
    </source>
</evidence>
<evidence type="ECO:0000256" key="8">
    <source>
        <dbReference type="ARBA" id="ARBA00023315"/>
    </source>
</evidence>
<evidence type="ECO:0000259" key="10">
    <source>
        <dbReference type="PROSITE" id="PS50263"/>
    </source>
</evidence>
<comment type="subcellular location">
    <subcellularLocation>
        <location evidence="9">Cell inner membrane</location>
        <topology evidence="9">Multi-pass membrane protein</topology>
    </subcellularLocation>
    <subcellularLocation>
        <location evidence="1">Cell membrane</location>
        <topology evidence="1">Multi-pass membrane protein</topology>
    </subcellularLocation>
</comment>
<dbReference type="OrthoDB" id="9804277at2"/>
<dbReference type="Pfam" id="PF20154">
    <property type="entry name" value="LNT_N"/>
    <property type="match status" value="1"/>
</dbReference>
<organism evidence="11 12">
    <name type="scientific">Syntrophus aciditrophicus (strain SB)</name>
    <dbReference type="NCBI Taxonomy" id="56780"/>
    <lineage>
        <taxon>Bacteria</taxon>
        <taxon>Pseudomonadati</taxon>
        <taxon>Thermodesulfobacteriota</taxon>
        <taxon>Syntrophia</taxon>
        <taxon>Syntrophales</taxon>
        <taxon>Syntrophaceae</taxon>
        <taxon>Syntrophus</taxon>
    </lineage>
</organism>
<sequence>MQLSYLALHRKTIAVAALSSLLLFLSFPKYGTGLFAWIALIPFLYTLREKTVYQGAVIGFFVGMLFHVGLIYWIVYVIVVYGNLPYYAAIFLMLLLAAYLSIYFALFAAGLIHLKNKSIPFIISAPPLWIILEFVKSNLFTGFPWENLAYSQYLNHHVIQIADLAGGYGISFVIVLVNVIGYDLFFDRITKKKIALEIALGIALISSIYSYGVLRGMQIDMAVAKAPSIPVTLVQGNIDQSLKWNDHYQKETIDIYQKLSLAPPEKTSPGMIIWPETAVPFYFQNVDDLHRRIVSLAVQTENWILFGSPSYAAEEGKLSFLNTAFLLSPHGNMVAQYNKVHLVPYGEYVPLRRFFPFIGKMAAGVGDFQAGEGFIPIKAGEWKIGVLICYEGILSEAGRIYKNEGAGLLVNITNDAWFGRTSAPYQHLSMTVFRAVENRLFLARAANTGISAIIDPTGKILMKSSIFERTAIQGHIKYLNLPTLYAKYGDIFVYVCFILLISIYLMSEKRRITK</sequence>
<dbReference type="eggNOG" id="COG0815">
    <property type="taxonomic scope" value="Bacteria"/>
</dbReference>
<dbReference type="EMBL" id="CP000252">
    <property type="protein sequence ID" value="ABC77418.1"/>
    <property type="molecule type" value="Genomic_DNA"/>
</dbReference>
<feature type="domain" description="CN hydrolase" evidence="10">
    <location>
        <begin position="234"/>
        <end position="478"/>
    </location>
</feature>
<dbReference type="SUPFAM" id="SSF56317">
    <property type="entry name" value="Carbon-nitrogen hydrolase"/>
    <property type="match status" value="1"/>
</dbReference>
<feature type="transmembrane region" description="Helical" evidence="9">
    <location>
        <begin position="57"/>
        <end position="81"/>
    </location>
</feature>
<dbReference type="InterPro" id="IPR004563">
    <property type="entry name" value="Apolipo_AcylTrfase"/>
</dbReference>
<evidence type="ECO:0000256" key="9">
    <source>
        <dbReference type="HAMAP-Rule" id="MF_01148"/>
    </source>
</evidence>
<keyword evidence="3 9" id="KW-1003">Cell membrane</keyword>
<gene>
    <name evidence="9" type="primary">lnt</name>
    <name evidence="11" type="ORF">SYN_02789</name>
</gene>
<dbReference type="CDD" id="cd07571">
    <property type="entry name" value="ALP_N-acyl_transferase"/>
    <property type="match status" value="1"/>
</dbReference>
<dbReference type="UniPathway" id="UPA00666"/>
<reference evidence="11 12" key="1">
    <citation type="journal article" date="2007" name="Proc. Natl. Acad. Sci. U.S.A.">
        <title>The genome of Syntrophus aciditrophicus: life at the thermodynamic limit of microbial growth.</title>
        <authorList>
            <person name="McInerney M.J."/>
            <person name="Rohlin L."/>
            <person name="Mouttaki H."/>
            <person name="Kim U."/>
            <person name="Krupp R.S."/>
            <person name="Rios-Hernandez L."/>
            <person name="Sieber J."/>
            <person name="Struchtemeyer C.G."/>
            <person name="Bhattacharyya A."/>
            <person name="Campbell J.W."/>
            <person name="Gunsalus R.P."/>
        </authorList>
    </citation>
    <scope>NUCLEOTIDE SEQUENCE [LARGE SCALE GENOMIC DNA]</scope>
    <source>
        <strain evidence="11 12">SB</strain>
    </source>
</reference>
<evidence type="ECO:0000313" key="11">
    <source>
        <dbReference type="EMBL" id="ABC77418.1"/>
    </source>
</evidence>
<dbReference type="AlphaFoldDB" id="Q2LTK8"/>
<comment type="function">
    <text evidence="9">Catalyzes the phospholipid dependent N-acylation of the N-terminal cysteine of apolipoprotein, the last step in lipoprotein maturation.</text>
</comment>
<evidence type="ECO:0000256" key="6">
    <source>
        <dbReference type="ARBA" id="ARBA00022989"/>
    </source>
</evidence>
<dbReference type="PANTHER" id="PTHR38686:SF1">
    <property type="entry name" value="APOLIPOPROTEIN N-ACYLTRANSFERASE"/>
    <property type="match status" value="1"/>
</dbReference>
<dbReference type="HAMAP" id="MF_01148">
    <property type="entry name" value="Lnt"/>
    <property type="match status" value="1"/>
</dbReference>
<dbReference type="GO" id="GO:0005886">
    <property type="term" value="C:plasma membrane"/>
    <property type="evidence" value="ECO:0007669"/>
    <property type="project" value="UniProtKB-SubCell"/>
</dbReference>